<dbReference type="Pfam" id="PF00589">
    <property type="entry name" value="Phage_integrase"/>
    <property type="match status" value="1"/>
</dbReference>
<keyword evidence="3" id="KW-0233">DNA recombination</keyword>
<evidence type="ECO:0000313" key="7">
    <source>
        <dbReference type="EMBL" id="MBA2841275.1"/>
    </source>
</evidence>
<evidence type="ECO:0000256" key="3">
    <source>
        <dbReference type="ARBA" id="ARBA00023172"/>
    </source>
</evidence>
<dbReference type="SUPFAM" id="SSF56349">
    <property type="entry name" value="DNA breaking-rejoining enzymes"/>
    <property type="match status" value="1"/>
</dbReference>
<accession>A0A7J9PTK9</accession>
<feature type="domain" description="Core-binding (CB)" evidence="6">
    <location>
        <begin position="21"/>
        <end position="107"/>
    </location>
</feature>
<dbReference type="GO" id="GO:0015074">
    <property type="term" value="P:DNA integration"/>
    <property type="evidence" value="ECO:0007669"/>
    <property type="project" value="UniProtKB-KW"/>
</dbReference>
<dbReference type="PANTHER" id="PTHR30349">
    <property type="entry name" value="PHAGE INTEGRASE-RELATED"/>
    <property type="match status" value="1"/>
</dbReference>
<dbReference type="Gene3D" id="1.10.443.10">
    <property type="entry name" value="Intergrase catalytic core"/>
    <property type="match status" value="1"/>
</dbReference>
<dbReference type="InterPro" id="IPR011010">
    <property type="entry name" value="DNA_brk_join_enz"/>
</dbReference>
<dbReference type="GO" id="GO:0003677">
    <property type="term" value="F:DNA binding"/>
    <property type="evidence" value="ECO:0007669"/>
    <property type="project" value="UniProtKB-UniRule"/>
</dbReference>
<dbReference type="PROSITE" id="PS51900">
    <property type="entry name" value="CB"/>
    <property type="match status" value="1"/>
</dbReference>
<evidence type="ECO:0000256" key="1">
    <source>
        <dbReference type="ARBA" id="ARBA00022908"/>
    </source>
</evidence>
<keyword evidence="1" id="KW-0229">DNA integration</keyword>
<dbReference type="CDD" id="cd00397">
    <property type="entry name" value="DNA_BRE_C"/>
    <property type="match status" value="1"/>
</dbReference>
<evidence type="ECO:0000256" key="4">
    <source>
        <dbReference type="PROSITE-ProRule" id="PRU01248"/>
    </source>
</evidence>
<dbReference type="InterPro" id="IPR004107">
    <property type="entry name" value="Integrase_SAM-like_N"/>
</dbReference>
<dbReference type="AlphaFoldDB" id="A0A7J9PTK9"/>
<dbReference type="RefSeq" id="WP_181489332.1">
    <property type="nucleotide sequence ID" value="NZ_JACDUI010000003.1"/>
</dbReference>
<dbReference type="InterPro" id="IPR010998">
    <property type="entry name" value="Integrase_recombinase_N"/>
</dbReference>
<dbReference type="GO" id="GO:0006310">
    <property type="term" value="P:DNA recombination"/>
    <property type="evidence" value="ECO:0007669"/>
    <property type="project" value="UniProtKB-KW"/>
</dbReference>
<evidence type="ECO:0000313" key="10">
    <source>
        <dbReference type="Proteomes" id="UP000571751"/>
    </source>
</evidence>
<dbReference type="EMBL" id="JACDUI010000003">
    <property type="protein sequence ID" value="MBA2841275.1"/>
    <property type="molecule type" value="Genomic_DNA"/>
</dbReference>
<dbReference type="Proteomes" id="UP000571751">
    <property type="component" value="Unassembled WGS sequence"/>
</dbReference>
<gene>
    <name evidence="7" type="ORF">HNP87_001824</name>
    <name evidence="8" type="ORF">HNP95_001652</name>
</gene>
<dbReference type="InterPro" id="IPR050090">
    <property type="entry name" value="Tyrosine_recombinase_XerCD"/>
</dbReference>
<evidence type="ECO:0000259" key="6">
    <source>
        <dbReference type="PROSITE" id="PS51900"/>
    </source>
</evidence>
<keyword evidence="2 4" id="KW-0238">DNA-binding</keyword>
<evidence type="ECO:0000313" key="9">
    <source>
        <dbReference type="Proteomes" id="UP000563838"/>
    </source>
</evidence>
<feature type="domain" description="Tyr recombinase" evidence="5">
    <location>
        <begin position="130"/>
        <end position="317"/>
    </location>
</feature>
<evidence type="ECO:0000256" key="2">
    <source>
        <dbReference type="ARBA" id="ARBA00023125"/>
    </source>
</evidence>
<proteinExistence type="predicted"/>
<dbReference type="PROSITE" id="PS51898">
    <property type="entry name" value="TYR_RECOMBINASE"/>
    <property type="match status" value="1"/>
</dbReference>
<dbReference type="InterPro" id="IPR013762">
    <property type="entry name" value="Integrase-like_cat_sf"/>
</dbReference>
<dbReference type="Pfam" id="PF13495">
    <property type="entry name" value="Phage_int_SAM_4"/>
    <property type="match status" value="1"/>
</dbReference>
<organism evidence="8 10">
    <name type="scientific">Methanococcus maripaludis</name>
    <name type="common">Methanococcus deltae</name>
    <dbReference type="NCBI Taxonomy" id="39152"/>
    <lineage>
        <taxon>Archaea</taxon>
        <taxon>Methanobacteriati</taxon>
        <taxon>Methanobacteriota</taxon>
        <taxon>Methanomada group</taxon>
        <taxon>Methanococci</taxon>
        <taxon>Methanococcales</taxon>
        <taxon>Methanococcaceae</taxon>
        <taxon>Methanococcus</taxon>
    </lineage>
</organism>
<evidence type="ECO:0000313" key="8">
    <source>
        <dbReference type="EMBL" id="MBA2869456.1"/>
    </source>
</evidence>
<dbReference type="InterPro" id="IPR002104">
    <property type="entry name" value="Integrase_catalytic"/>
</dbReference>
<reference evidence="9 10" key="1">
    <citation type="submission" date="2020-07" db="EMBL/GenBank/DDBJ databases">
        <title>Genomic Encyclopedia of Type Strains, Phase IV (KMG-V): Genome sequencing to study the core and pangenomes of soil and plant-associated prokaryotes.</title>
        <authorList>
            <person name="Whitman W."/>
        </authorList>
    </citation>
    <scope>NUCLEOTIDE SEQUENCE [LARGE SCALE GENOMIC DNA]</scope>
    <source>
        <strain evidence="7 9">A4</strain>
        <strain evidence="8 10">C14</strain>
    </source>
</reference>
<name>A0A7J9PTK9_METMI</name>
<dbReference type="Gene3D" id="1.10.150.130">
    <property type="match status" value="1"/>
</dbReference>
<evidence type="ECO:0000259" key="5">
    <source>
        <dbReference type="PROSITE" id="PS51898"/>
    </source>
</evidence>
<dbReference type="EMBL" id="JACDUP010000003">
    <property type="protein sequence ID" value="MBA2869456.1"/>
    <property type="molecule type" value="Genomic_DNA"/>
</dbReference>
<dbReference type="InterPro" id="IPR044068">
    <property type="entry name" value="CB"/>
</dbReference>
<sequence length="322" mass="38115">MKELENMLVITTKREPVKETPKMNSWVSRFAEEREFDGIKPRTIENDVSRLKIYLDFINERLEKDADTVENHDFIKFFTYLDKERKLSKNTQNRYFNLLKVFYKIMKLTNFKDFEEESIDRKRFSRFEIKHYDAMDLDTLNLILSGIVKSTGRSKLRDGMIIRLLWDTGCRLSEILNLRYKDCDFEEGSFKLRNTKGKVERVVVCTNETLNILIQYTKHNVYQGPEDRIFQSTTGGKVERSHMSKVFTKQIKKLQDQGLIAPNRRLVIHSLRHGRAVDLLEKGMPIDIVKEYLGHASLETTLFYAHSRERKSKMLNDIKKIL</sequence>
<comment type="caution">
    <text evidence="8">The sequence shown here is derived from an EMBL/GenBank/DDBJ whole genome shotgun (WGS) entry which is preliminary data.</text>
</comment>
<dbReference type="Proteomes" id="UP000563838">
    <property type="component" value="Unassembled WGS sequence"/>
</dbReference>
<protein>
    <submittedName>
        <fullName evidence="8">Integrase/recombinase XerD</fullName>
    </submittedName>
</protein>
<dbReference type="PANTHER" id="PTHR30349:SF41">
    <property type="entry name" value="INTEGRASE_RECOMBINASE PROTEIN MJ0367-RELATED"/>
    <property type="match status" value="1"/>
</dbReference>